<dbReference type="GO" id="GO:0017148">
    <property type="term" value="P:negative regulation of translation"/>
    <property type="evidence" value="ECO:0007669"/>
    <property type="project" value="TreeGrafter"/>
</dbReference>
<dbReference type="EMBL" id="KX247284">
    <property type="protein sequence ID" value="AOH77279.1"/>
    <property type="molecule type" value="Genomic_DNA"/>
</dbReference>
<name>A0A1C8XS14_9FLOR</name>
<dbReference type="NCBIfam" id="TIGR01066">
    <property type="entry name" value="rplM_bact"/>
    <property type="match status" value="1"/>
</dbReference>
<dbReference type="HAMAP" id="MF_01366">
    <property type="entry name" value="Ribosomal_uL13"/>
    <property type="match status" value="1"/>
</dbReference>
<evidence type="ECO:0000256" key="1">
    <source>
        <dbReference type="ARBA" id="ARBA00006227"/>
    </source>
</evidence>
<dbReference type="GO" id="GO:0003735">
    <property type="term" value="F:structural constituent of ribosome"/>
    <property type="evidence" value="ECO:0007669"/>
    <property type="project" value="InterPro"/>
</dbReference>
<dbReference type="InterPro" id="IPR036899">
    <property type="entry name" value="Ribosomal_uL13_sf"/>
</dbReference>
<reference evidence="5" key="1">
    <citation type="journal article" date="2016" name="Mitochondrial DNA Part B Resour">
        <title>Organellar genome analysis of the marine red alga Dasya binghamiae (Dasyaceae, Rhodophyta) reveals an uncharacteristic florideophyte mitogenome structure.</title>
        <authorList>
            <person name="Tamayo D.A."/>
            <person name="Hughey J.R."/>
        </authorList>
    </citation>
    <scope>NUCLEOTIDE SEQUENCE</scope>
</reference>
<protein>
    <submittedName>
        <fullName evidence="5">50S ribosomal protein L13</fullName>
    </submittedName>
</protein>
<geneLocation type="plastid" evidence="5"/>
<sequence length="147" mass="17172">MTVNKNKTYIEKNLIQQEWYIINAENQNLGRLSSKIAYTLKGKRSNKYTPHLNHKINIIIINSKLIKITGNKKKQKKYKRHSGRPGGLKVETFEKLQQRIPNRILEKSIKGMLPKNTLGRKLFAQLKIYSDNIHPHSSQKPKMLKLN</sequence>
<keyword evidence="2 4" id="KW-0689">Ribosomal protein</keyword>
<evidence type="ECO:0000256" key="4">
    <source>
        <dbReference type="RuleBase" id="RU003877"/>
    </source>
</evidence>
<dbReference type="RefSeq" id="YP_009295267.1">
    <property type="nucleotide sequence ID" value="NC_031161.1"/>
</dbReference>
<dbReference type="PANTHER" id="PTHR11545:SF2">
    <property type="entry name" value="LARGE RIBOSOMAL SUBUNIT PROTEIN UL13M"/>
    <property type="match status" value="1"/>
</dbReference>
<accession>A0A1C8XS14</accession>
<dbReference type="PIRSF" id="PIRSF002181">
    <property type="entry name" value="Ribosomal_L13"/>
    <property type="match status" value="1"/>
</dbReference>
<evidence type="ECO:0000256" key="3">
    <source>
        <dbReference type="ARBA" id="ARBA00023274"/>
    </source>
</evidence>
<organism evidence="5">
    <name type="scientific">Dasya binghamiae</name>
    <dbReference type="NCBI Taxonomy" id="1896963"/>
    <lineage>
        <taxon>Eukaryota</taxon>
        <taxon>Rhodophyta</taxon>
        <taxon>Florideophyceae</taxon>
        <taxon>Rhodymeniophycidae</taxon>
        <taxon>Ceramiales</taxon>
        <taxon>Dasyaceae</taxon>
        <taxon>Dasya</taxon>
    </lineage>
</organism>
<evidence type="ECO:0000256" key="2">
    <source>
        <dbReference type="ARBA" id="ARBA00022980"/>
    </source>
</evidence>
<dbReference type="Gene3D" id="3.90.1180.10">
    <property type="entry name" value="Ribosomal protein L13"/>
    <property type="match status" value="1"/>
</dbReference>
<dbReference type="InterPro" id="IPR023563">
    <property type="entry name" value="Ribosomal_uL13_CS"/>
</dbReference>
<keyword evidence="3 4" id="KW-0687">Ribonucleoprotein</keyword>
<gene>
    <name evidence="5" type="primary">rpl13</name>
</gene>
<proteinExistence type="inferred from homology"/>
<dbReference type="Pfam" id="PF00572">
    <property type="entry name" value="Ribosomal_L13"/>
    <property type="match status" value="1"/>
</dbReference>
<keyword evidence="5" id="KW-0934">Plastid</keyword>
<dbReference type="PROSITE" id="PS00783">
    <property type="entry name" value="RIBOSOMAL_L13"/>
    <property type="match status" value="1"/>
</dbReference>
<comment type="similarity">
    <text evidence="1 4">Belongs to the universal ribosomal protein uL13 family.</text>
</comment>
<dbReference type="InterPro" id="IPR005823">
    <property type="entry name" value="Ribosomal_uL13_bac-type"/>
</dbReference>
<dbReference type="GO" id="GO:0003729">
    <property type="term" value="F:mRNA binding"/>
    <property type="evidence" value="ECO:0007669"/>
    <property type="project" value="TreeGrafter"/>
</dbReference>
<dbReference type="AlphaFoldDB" id="A0A1C8XS14"/>
<dbReference type="GO" id="GO:0006412">
    <property type="term" value="P:translation"/>
    <property type="evidence" value="ECO:0007669"/>
    <property type="project" value="InterPro"/>
</dbReference>
<dbReference type="InterPro" id="IPR005822">
    <property type="entry name" value="Ribosomal_uL13"/>
</dbReference>
<dbReference type="CDD" id="cd00392">
    <property type="entry name" value="Ribosomal_L13"/>
    <property type="match status" value="1"/>
</dbReference>
<dbReference type="PANTHER" id="PTHR11545">
    <property type="entry name" value="RIBOSOMAL PROTEIN L13"/>
    <property type="match status" value="1"/>
</dbReference>
<evidence type="ECO:0000313" key="5">
    <source>
        <dbReference type="EMBL" id="AOH77279.1"/>
    </source>
</evidence>
<dbReference type="SUPFAM" id="SSF52161">
    <property type="entry name" value="Ribosomal protein L13"/>
    <property type="match status" value="1"/>
</dbReference>
<dbReference type="GeneID" id="29071547"/>
<dbReference type="GO" id="GO:0022625">
    <property type="term" value="C:cytosolic large ribosomal subunit"/>
    <property type="evidence" value="ECO:0007669"/>
    <property type="project" value="TreeGrafter"/>
</dbReference>